<dbReference type="InterPro" id="IPR006828">
    <property type="entry name" value="ASC_dom"/>
</dbReference>
<dbReference type="Ensembl" id="ENSMMOT00000015462.1">
    <property type="protein sequence ID" value="ENSMMOP00000015213.1"/>
    <property type="gene ID" value="ENSMMOG00000010760.1"/>
</dbReference>
<dbReference type="GO" id="GO:0019901">
    <property type="term" value="F:protein kinase binding"/>
    <property type="evidence" value="ECO:0007669"/>
    <property type="project" value="TreeGrafter"/>
</dbReference>
<evidence type="ECO:0000256" key="6">
    <source>
        <dbReference type="ARBA" id="ARBA00025180"/>
    </source>
</evidence>
<dbReference type="AlphaFoldDB" id="A0A3Q3WJZ9"/>
<dbReference type="InterPro" id="IPR032640">
    <property type="entry name" value="AMPK1_CBM"/>
</dbReference>
<evidence type="ECO:0000256" key="5">
    <source>
        <dbReference type="ARBA" id="ARBA00023098"/>
    </source>
</evidence>
<evidence type="ECO:0000313" key="10">
    <source>
        <dbReference type="Proteomes" id="UP000261620"/>
    </source>
</evidence>
<organism evidence="9 10">
    <name type="scientific">Mola mola</name>
    <name type="common">Ocean sunfish</name>
    <name type="synonym">Tetraodon mola</name>
    <dbReference type="NCBI Taxonomy" id="94237"/>
    <lineage>
        <taxon>Eukaryota</taxon>
        <taxon>Metazoa</taxon>
        <taxon>Chordata</taxon>
        <taxon>Craniata</taxon>
        <taxon>Vertebrata</taxon>
        <taxon>Euteleostomi</taxon>
        <taxon>Actinopterygii</taxon>
        <taxon>Neopterygii</taxon>
        <taxon>Teleostei</taxon>
        <taxon>Neoteleostei</taxon>
        <taxon>Acanthomorphata</taxon>
        <taxon>Eupercaria</taxon>
        <taxon>Tetraodontiformes</taxon>
        <taxon>Molidae</taxon>
        <taxon>Mola</taxon>
    </lineage>
</organism>
<dbReference type="SUPFAM" id="SSF81296">
    <property type="entry name" value="E set domains"/>
    <property type="match status" value="1"/>
</dbReference>
<comment type="similarity">
    <text evidence="1">Belongs to the 5'-AMP-activated protein kinase beta subunit family.</text>
</comment>
<proteinExistence type="inferred from homology"/>
<keyword evidence="3" id="KW-0597">Phosphoprotein</keyword>
<evidence type="ECO:0000256" key="4">
    <source>
        <dbReference type="ARBA" id="ARBA00022832"/>
    </source>
</evidence>
<accession>A0A3Q3WJZ9</accession>
<evidence type="ECO:0000256" key="1">
    <source>
        <dbReference type="ARBA" id="ARBA00010926"/>
    </source>
</evidence>
<sequence>MGNTSDRVAGERHGAKAHRSDSGGHKDHEPSSKMVDSTDDPNIFSTHGAESKVLPLSHFFAKEFTPDLDDLVKTGPQARPTVIRWAGGGKEVYISGSFNNWSTKIPLNKSHNDFVAILDLPEGEHQYKFFVDGQWVHDPVVTSQLGTINNLIQVKKSDFEVFDALQVDSLECSDTSDLSSSPPGPYGQEQYVIRPEEHLKAPPILPPHLLQVILNKDTNVSCDPALLPEPNHVMLNHLYALSIKDGVMVLSATHRYKKKYVTSLLYKPI</sequence>
<keyword evidence="2" id="KW-0444">Lipid biosynthesis</keyword>
<keyword evidence="5" id="KW-0443">Lipid metabolism</keyword>
<dbReference type="Gene3D" id="2.60.40.10">
    <property type="entry name" value="Immunoglobulins"/>
    <property type="match status" value="1"/>
</dbReference>
<dbReference type="GO" id="GO:0005634">
    <property type="term" value="C:nucleus"/>
    <property type="evidence" value="ECO:0007669"/>
    <property type="project" value="TreeGrafter"/>
</dbReference>
<dbReference type="CDD" id="cd02859">
    <property type="entry name" value="E_set_AMPKbeta_like_N"/>
    <property type="match status" value="1"/>
</dbReference>
<evidence type="ECO:0000259" key="8">
    <source>
        <dbReference type="SMART" id="SM01010"/>
    </source>
</evidence>
<feature type="region of interest" description="Disordered" evidence="7">
    <location>
        <begin position="1"/>
        <end position="46"/>
    </location>
</feature>
<keyword evidence="4" id="KW-0276">Fatty acid metabolism</keyword>
<evidence type="ECO:0000256" key="7">
    <source>
        <dbReference type="SAM" id="MobiDB-lite"/>
    </source>
</evidence>
<protein>
    <recommendedName>
        <fullName evidence="8">Association with the SNF1 complex (ASC) domain-containing protein</fullName>
    </recommendedName>
</protein>
<dbReference type="InterPro" id="IPR050827">
    <property type="entry name" value="CRP1_MDG1_kinase"/>
</dbReference>
<dbReference type="SMART" id="SM01010">
    <property type="entry name" value="AMPKBI"/>
    <property type="match status" value="1"/>
</dbReference>
<dbReference type="GO" id="GO:0005737">
    <property type="term" value="C:cytoplasm"/>
    <property type="evidence" value="ECO:0007669"/>
    <property type="project" value="TreeGrafter"/>
</dbReference>
<dbReference type="Pfam" id="PF16561">
    <property type="entry name" value="AMPK1_CBM"/>
    <property type="match status" value="1"/>
</dbReference>
<dbReference type="PANTHER" id="PTHR10343:SF92">
    <property type="entry name" value="5'-AMP-ACTIVATED PROTEIN KINASE SUBUNIT BETA-2"/>
    <property type="match status" value="1"/>
</dbReference>
<dbReference type="GO" id="GO:0007399">
    <property type="term" value="P:nervous system development"/>
    <property type="evidence" value="ECO:0007669"/>
    <property type="project" value="UniProtKB-ARBA"/>
</dbReference>
<dbReference type="InterPro" id="IPR014756">
    <property type="entry name" value="Ig_E-set"/>
</dbReference>
<dbReference type="FunFam" id="2.60.40.10:FF:000139">
    <property type="entry name" value="Protein kinase AMP-activated non-catalytic subunit beta 1"/>
    <property type="match status" value="1"/>
</dbReference>
<dbReference type="InterPro" id="IPR013783">
    <property type="entry name" value="Ig-like_fold"/>
</dbReference>
<feature type="domain" description="Association with the SNF1 complex (ASC)" evidence="8">
    <location>
        <begin position="179"/>
        <end position="269"/>
    </location>
</feature>
<dbReference type="GO" id="GO:0031588">
    <property type="term" value="C:nucleotide-activated protein kinase complex"/>
    <property type="evidence" value="ECO:0007669"/>
    <property type="project" value="TreeGrafter"/>
</dbReference>
<comment type="function">
    <text evidence="6">Non-catalytic subunit of AMP-activated protein kinase (AMPK), an energy sensor protein kinase that plays a key role in regulating cellular energy metabolism. In response to reduction of intracellular ATP levels, AMPK activates energy-producing pathways and inhibits energy-consuming processes: inhibits protein, carbohydrate and lipid biosynthesis, as well as cell growth and proliferation. AMPK acts via direct phosphorylation of metabolic enzymes, and by longer-term effects via phosphorylation of transcription regulators. Also acts as a regulator of cellular polarity by remodeling the actin cytoskeleton; probably by indirectly activating myosin. Beta non-catalytic subunit acts as a scaffold on which the AMPK complex assembles, via its C-terminus that bridges alpha (PRKAA1 or PRKAA2) and gamma subunits (PRKAG1, PRKAG2 or PRKAG3).</text>
</comment>
<feature type="compositionally biased region" description="Basic and acidic residues" evidence="7">
    <location>
        <begin position="8"/>
        <end position="31"/>
    </location>
</feature>
<evidence type="ECO:0000256" key="2">
    <source>
        <dbReference type="ARBA" id="ARBA00022516"/>
    </source>
</evidence>
<dbReference type="Pfam" id="PF04739">
    <property type="entry name" value="AMPKBI"/>
    <property type="match status" value="1"/>
</dbReference>
<dbReference type="PANTHER" id="PTHR10343">
    <property type="entry name" value="5'-AMP-ACTIVATED PROTEIN KINASE , BETA SUBUNIT"/>
    <property type="match status" value="1"/>
</dbReference>
<dbReference type="STRING" id="94237.ENSMMOP00000015213"/>
<reference evidence="9" key="1">
    <citation type="submission" date="2025-08" db="UniProtKB">
        <authorList>
            <consortium name="Ensembl"/>
        </authorList>
    </citation>
    <scope>IDENTIFICATION</scope>
</reference>
<dbReference type="Gene3D" id="6.20.250.60">
    <property type="match status" value="1"/>
</dbReference>
<dbReference type="InterPro" id="IPR037256">
    <property type="entry name" value="ASC_dom_sf"/>
</dbReference>
<dbReference type="GO" id="GO:0006631">
    <property type="term" value="P:fatty acid metabolic process"/>
    <property type="evidence" value="ECO:0007669"/>
    <property type="project" value="UniProtKB-KW"/>
</dbReference>
<dbReference type="Proteomes" id="UP000261620">
    <property type="component" value="Unplaced"/>
</dbReference>
<dbReference type="SUPFAM" id="SSF160219">
    <property type="entry name" value="AMPKBI-like"/>
    <property type="match status" value="1"/>
</dbReference>
<evidence type="ECO:0000256" key="3">
    <source>
        <dbReference type="ARBA" id="ARBA00022553"/>
    </source>
</evidence>
<reference evidence="9" key="2">
    <citation type="submission" date="2025-09" db="UniProtKB">
        <authorList>
            <consortium name="Ensembl"/>
        </authorList>
    </citation>
    <scope>IDENTIFICATION</scope>
</reference>
<dbReference type="GO" id="GO:0007165">
    <property type="term" value="P:signal transduction"/>
    <property type="evidence" value="ECO:0007669"/>
    <property type="project" value="TreeGrafter"/>
</dbReference>
<keyword evidence="10" id="KW-1185">Reference proteome</keyword>
<evidence type="ECO:0000313" key="9">
    <source>
        <dbReference type="Ensembl" id="ENSMMOP00000015213.1"/>
    </source>
</evidence>
<name>A0A3Q3WJZ9_MOLML</name>